<organism evidence="2 3">
    <name type="scientific">Cryobacterium frigoriphilum</name>
    <dbReference type="NCBI Taxonomy" id="1259150"/>
    <lineage>
        <taxon>Bacteria</taxon>
        <taxon>Bacillati</taxon>
        <taxon>Actinomycetota</taxon>
        <taxon>Actinomycetes</taxon>
        <taxon>Micrococcales</taxon>
        <taxon>Microbacteriaceae</taxon>
        <taxon>Cryobacterium</taxon>
    </lineage>
</organism>
<sequence>MLRRSLITPTIFLALVALSGCAIEPVAGPSGSASATPTGQASVEGSTYTCPHLATLDAVAGALAPADGPMPIPVVATQPAMTLSDYAVTALGGLDCSWRVGKAAGSPLDYPADSDWAYLSVKVVPGGADSWAPHALGDGPADTLTTIGGIESATGCGDPGCFISAPVGDAWVEITMSTIFFGISEGHFGGMTSDAILAQMEPFAASVFTALTKAEPGQLVWTGVDLTPREPACTGALKSQGIASALGVDSIEYEVFDSSSDGPIWFDKFVAQRAGLFTCSAQSADGAGASITVGYDLAGIVDTMVSQPDTSTALRQIALEGAIDGEAAVQICTDTSSYCTVIFSLGQSAYQVDSRTDAAAVAEAIIAQAR</sequence>
<feature type="signal peptide" evidence="1">
    <location>
        <begin position="1"/>
        <end position="22"/>
    </location>
</feature>
<keyword evidence="1" id="KW-0732">Signal</keyword>
<dbReference type="PROSITE" id="PS51257">
    <property type="entry name" value="PROKAR_LIPOPROTEIN"/>
    <property type="match status" value="1"/>
</dbReference>
<evidence type="ECO:0000313" key="3">
    <source>
        <dbReference type="Proteomes" id="UP000297447"/>
    </source>
</evidence>
<feature type="chain" id="PRO_5039677523" description="DUF3558 domain-containing protein" evidence="1">
    <location>
        <begin position="23"/>
        <end position="370"/>
    </location>
</feature>
<accession>A0A4R9AAB6</accession>
<gene>
    <name evidence="2" type="ORF">E3T55_01815</name>
</gene>
<evidence type="ECO:0008006" key="4">
    <source>
        <dbReference type="Google" id="ProtNLM"/>
    </source>
</evidence>
<evidence type="ECO:0000256" key="1">
    <source>
        <dbReference type="SAM" id="SignalP"/>
    </source>
</evidence>
<reference evidence="2 3" key="1">
    <citation type="submission" date="2019-03" db="EMBL/GenBank/DDBJ databases">
        <title>Genomics of glacier-inhabiting Cryobacterium strains.</title>
        <authorList>
            <person name="Liu Q."/>
            <person name="Xin Y.-H."/>
        </authorList>
    </citation>
    <scope>NUCLEOTIDE SEQUENCE [LARGE SCALE GENOMIC DNA]</scope>
    <source>
        <strain evidence="2 3">Hh14</strain>
    </source>
</reference>
<evidence type="ECO:0000313" key="2">
    <source>
        <dbReference type="EMBL" id="TFD55182.1"/>
    </source>
</evidence>
<protein>
    <recommendedName>
        <fullName evidence="4">DUF3558 domain-containing protein</fullName>
    </recommendedName>
</protein>
<dbReference type="OrthoDB" id="5116378at2"/>
<dbReference type="EMBL" id="SOHE01000013">
    <property type="protein sequence ID" value="TFD55182.1"/>
    <property type="molecule type" value="Genomic_DNA"/>
</dbReference>
<keyword evidence="3" id="KW-1185">Reference proteome</keyword>
<dbReference type="Proteomes" id="UP000297447">
    <property type="component" value="Unassembled WGS sequence"/>
</dbReference>
<dbReference type="AlphaFoldDB" id="A0A4R9AAB6"/>
<name>A0A4R9AAB6_9MICO</name>
<dbReference type="RefSeq" id="WP_134517867.1">
    <property type="nucleotide sequence ID" value="NZ_SOHE01000013.1"/>
</dbReference>
<comment type="caution">
    <text evidence="2">The sequence shown here is derived from an EMBL/GenBank/DDBJ whole genome shotgun (WGS) entry which is preliminary data.</text>
</comment>
<proteinExistence type="predicted"/>